<evidence type="ECO:0000313" key="2">
    <source>
        <dbReference type="EMBL" id="KAF4668310.1"/>
    </source>
</evidence>
<comment type="caution">
    <text evidence="2">The sequence shown here is derived from an EMBL/GenBank/DDBJ whole genome shotgun (WGS) entry which is preliminary data.</text>
</comment>
<protein>
    <recommendedName>
        <fullName evidence="4">Solute carrier 38 member</fullName>
    </recommendedName>
</protein>
<evidence type="ECO:0000256" key="1">
    <source>
        <dbReference type="SAM" id="Phobius"/>
    </source>
</evidence>
<organism evidence="2 3">
    <name type="scientific">Perkinsus chesapeaki</name>
    <name type="common">Clam parasite</name>
    <name type="synonym">Perkinsus andrewsi</name>
    <dbReference type="NCBI Taxonomy" id="330153"/>
    <lineage>
        <taxon>Eukaryota</taxon>
        <taxon>Sar</taxon>
        <taxon>Alveolata</taxon>
        <taxon>Perkinsozoa</taxon>
        <taxon>Perkinsea</taxon>
        <taxon>Perkinsida</taxon>
        <taxon>Perkinsidae</taxon>
        <taxon>Perkinsus</taxon>
    </lineage>
</organism>
<name>A0A7J6MAU9_PERCH</name>
<dbReference type="AlphaFoldDB" id="A0A7J6MAU9"/>
<dbReference type="OrthoDB" id="655540at2759"/>
<keyword evidence="1" id="KW-1133">Transmembrane helix</keyword>
<evidence type="ECO:0000313" key="3">
    <source>
        <dbReference type="Proteomes" id="UP000591131"/>
    </source>
</evidence>
<feature type="transmembrane region" description="Helical" evidence="1">
    <location>
        <begin position="384"/>
        <end position="406"/>
    </location>
</feature>
<gene>
    <name evidence="2" type="ORF">FOL47_003085</name>
</gene>
<feature type="transmembrane region" description="Helical" evidence="1">
    <location>
        <begin position="123"/>
        <end position="150"/>
    </location>
</feature>
<dbReference type="EMBL" id="JAAPAO010000193">
    <property type="protein sequence ID" value="KAF4668310.1"/>
    <property type="molecule type" value="Genomic_DNA"/>
</dbReference>
<keyword evidence="1" id="KW-0472">Membrane</keyword>
<dbReference type="Proteomes" id="UP000591131">
    <property type="component" value="Unassembled WGS sequence"/>
</dbReference>
<feature type="transmembrane region" description="Helical" evidence="1">
    <location>
        <begin position="183"/>
        <end position="205"/>
    </location>
</feature>
<feature type="transmembrane region" description="Helical" evidence="1">
    <location>
        <begin position="418"/>
        <end position="442"/>
    </location>
</feature>
<feature type="transmembrane region" description="Helical" evidence="1">
    <location>
        <begin position="225"/>
        <end position="247"/>
    </location>
</feature>
<evidence type="ECO:0008006" key="4">
    <source>
        <dbReference type="Google" id="ProtNLM"/>
    </source>
</evidence>
<sequence>MCAYSEESSAIVHFESDSASSTVKKTGDQIEHGITPRAFAFACCNALISQAISTPYIFTTAGWVCFIAQAVTSGLTLVSSELLRIVLQNEQVRSYGDAKDIPSFEREYTFLAEYCGGRVCRNFILVVILLQYLASIATIVGAIGVCGTLIAPAMSANIWIIIFSLLLILAIAIPWLKQVTIVMGALGVFGTIGTLGSWVGTSFAILPDSHLVENIPPREPVAAHIIAAISLSVWSCGDLPSLTPYIGCVKGTTNRRISLILATCQVISLFYIYIMGVAGMQICDGLCSDFYPASLTSGIGPNRVRLCLAYSLYIFILIRMFSMAQVKMVAVMVATEKAISQILVLSLSKEVLAASNAWRLALRVILVAIVAVAAALVKHELAYFQAVTSSLLTTCLLYLCPIWFYYRVTGPHGTKLYMIYVSIALTSTFMIVATYVSVMGILD</sequence>
<feature type="transmembrane region" description="Helical" evidence="1">
    <location>
        <begin position="259"/>
        <end position="282"/>
    </location>
</feature>
<proteinExistence type="predicted"/>
<keyword evidence="3" id="KW-1185">Reference proteome</keyword>
<feature type="transmembrane region" description="Helical" evidence="1">
    <location>
        <begin position="360"/>
        <end position="377"/>
    </location>
</feature>
<accession>A0A7J6MAU9</accession>
<feature type="transmembrane region" description="Helical" evidence="1">
    <location>
        <begin position="302"/>
        <end position="321"/>
    </location>
</feature>
<feature type="transmembrane region" description="Helical" evidence="1">
    <location>
        <begin position="156"/>
        <end position="176"/>
    </location>
</feature>
<reference evidence="2 3" key="1">
    <citation type="submission" date="2020-04" db="EMBL/GenBank/DDBJ databases">
        <title>Perkinsus chesapeaki whole genome sequence.</title>
        <authorList>
            <person name="Bogema D.R."/>
        </authorList>
    </citation>
    <scope>NUCLEOTIDE SEQUENCE [LARGE SCALE GENOMIC DNA]</scope>
    <source>
        <strain evidence="2">ATCC PRA-425</strain>
    </source>
</reference>
<keyword evidence="1" id="KW-0812">Transmembrane</keyword>